<evidence type="ECO:0000313" key="3">
    <source>
        <dbReference type="Proteomes" id="UP000198407"/>
    </source>
</evidence>
<dbReference type="RefSeq" id="WP_042120808.1">
    <property type="nucleotide sequence ID" value="NZ_FZOL01000005.1"/>
</dbReference>
<proteinExistence type="predicted"/>
<dbReference type="InterPro" id="IPR047740">
    <property type="entry name" value="SMEK_dom"/>
</dbReference>
<reference evidence="3" key="1">
    <citation type="submission" date="2017-06" db="EMBL/GenBank/DDBJ databases">
        <authorList>
            <person name="Varghese N."/>
            <person name="Submissions S."/>
        </authorList>
    </citation>
    <scope>NUCLEOTIDE SEQUENCE [LARGE SCALE GENOMIC DNA]</scope>
    <source>
        <strain evidence="3">DSM 22348</strain>
    </source>
</reference>
<organism evidence="2 3">
    <name type="scientific">Pseudomonas japonica</name>
    <dbReference type="NCBI Taxonomy" id="256466"/>
    <lineage>
        <taxon>Bacteria</taxon>
        <taxon>Pseudomonadati</taxon>
        <taxon>Pseudomonadota</taxon>
        <taxon>Gammaproteobacteria</taxon>
        <taxon>Pseudomonadales</taxon>
        <taxon>Pseudomonadaceae</taxon>
        <taxon>Pseudomonas</taxon>
    </lineage>
</organism>
<dbReference type="NCBIfam" id="NF033859">
    <property type="entry name" value="SMEK_N"/>
    <property type="match status" value="1"/>
</dbReference>
<dbReference type="OrthoDB" id="7007918at2"/>
<dbReference type="AlphaFoldDB" id="A0A239D2B4"/>
<dbReference type="STRING" id="1215104.GCA_000730585_05393"/>
<dbReference type="Pfam" id="PF21941">
    <property type="entry name" value="SMEK_N"/>
    <property type="match status" value="1"/>
</dbReference>
<name>A0A239D2B4_9PSED</name>
<sequence>MNRIDYQKKVIKALSWLRTEVDFHNSLSLTDINHGAEDFYCGLLNLVYGYNLKNINIIDQNAAAIDLGDEKSKIAIQVTSTSALAKTKYTVEKFIEKELYKKFDRLIILNIVKKTNHEAETIGGTEYSLDTKADIIDVEDFIKKITSDPDLQKLKAIADFLDAELSLPTQKSLPNEVLTILGIIEHISDENHEDAGSGYLEEPIPEEKIYKRFADHANFLVDTFNDGYIEYGAVLEAVKKESDFGQVKLRRAASYLKKYSDAVLTKCGGDPKEALRQIIADFSALLGNNGYTFDEGAAEFYVIEQLVKCNIFPYKEVSVA</sequence>
<dbReference type="Proteomes" id="UP000198407">
    <property type="component" value="Unassembled WGS sequence"/>
</dbReference>
<gene>
    <name evidence="2" type="ORF">SAMN05444352_105184</name>
</gene>
<dbReference type="EMBL" id="FZOL01000005">
    <property type="protein sequence ID" value="SNS26359.1"/>
    <property type="molecule type" value="Genomic_DNA"/>
</dbReference>
<evidence type="ECO:0000259" key="1">
    <source>
        <dbReference type="Pfam" id="PF21941"/>
    </source>
</evidence>
<feature type="domain" description="SMEK" evidence="1">
    <location>
        <begin position="10"/>
        <end position="145"/>
    </location>
</feature>
<protein>
    <recommendedName>
        <fullName evidence="1">SMEK domain-containing protein</fullName>
    </recommendedName>
</protein>
<keyword evidence="3" id="KW-1185">Reference proteome</keyword>
<evidence type="ECO:0000313" key="2">
    <source>
        <dbReference type="EMBL" id="SNS26359.1"/>
    </source>
</evidence>
<accession>A0A239D2B4</accession>